<dbReference type="InterPro" id="IPR025542">
    <property type="entry name" value="YacH"/>
</dbReference>
<protein>
    <submittedName>
        <fullName evidence="2">UvrB/UvrC motif-containing protein</fullName>
    </submittedName>
</protein>
<evidence type="ECO:0000313" key="2">
    <source>
        <dbReference type="EMBL" id="MFC4355413.1"/>
    </source>
</evidence>
<dbReference type="InterPro" id="IPR001943">
    <property type="entry name" value="UVR_dom"/>
</dbReference>
<accession>A0ABV8UXX0</accession>
<dbReference type="RefSeq" id="WP_378141886.1">
    <property type="nucleotide sequence ID" value="NZ_JBHSEF010000023.1"/>
</dbReference>
<dbReference type="PIRSF" id="PIRSF015034">
    <property type="entry name" value="YacH"/>
    <property type="match status" value="1"/>
</dbReference>
<comment type="caution">
    <text evidence="2">The sequence shown here is derived from an EMBL/GenBank/DDBJ whole genome shotgun (WGS) entry which is preliminary data.</text>
</comment>
<dbReference type="InterPro" id="IPR036876">
    <property type="entry name" value="UVR_dom_sf"/>
</dbReference>
<evidence type="ECO:0000259" key="1">
    <source>
        <dbReference type="PROSITE" id="PS50151"/>
    </source>
</evidence>
<organism evidence="2 3">
    <name type="scientific">Chryseomicrobium palamuruense</name>
    <dbReference type="NCBI Taxonomy" id="682973"/>
    <lineage>
        <taxon>Bacteria</taxon>
        <taxon>Bacillati</taxon>
        <taxon>Bacillota</taxon>
        <taxon>Bacilli</taxon>
        <taxon>Bacillales</taxon>
        <taxon>Caryophanaceae</taxon>
        <taxon>Chryseomicrobium</taxon>
    </lineage>
</organism>
<dbReference type="Proteomes" id="UP001595733">
    <property type="component" value="Unassembled WGS sequence"/>
</dbReference>
<gene>
    <name evidence="2" type="ORF">ACFO0S_10165</name>
</gene>
<dbReference type="PROSITE" id="PS50151">
    <property type="entry name" value="UVR"/>
    <property type="match status" value="1"/>
</dbReference>
<dbReference type="SUPFAM" id="SSF46600">
    <property type="entry name" value="C-terminal UvrC-binding domain of UvrB"/>
    <property type="match status" value="1"/>
</dbReference>
<sequence length="174" mass="19839">MICENCKQRPAHVKMTVTQSGEPFTRHLCDVCASQLHPLQQQQDPLTIHQLLTNWFTPEQQTKQSEREKSQWSCPSCGWTYERFVHKGKFGCASCYETFGNALPPVMKRLHNGNGEHVGSVPEAFEETRALKRRIEDIRARMQTAIGDEEFETAAKLRDQARALEAKLSKGGEH</sequence>
<evidence type="ECO:0000313" key="3">
    <source>
        <dbReference type="Proteomes" id="UP001595733"/>
    </source>
</evidence>
<dbReference type="PANTHER" id="PTHR38430:SF1">
    <property type="entry name" value="PROTEIN-ARGININE KINASE ACTIVATOR PROTEIN"/>
    <property type="match status" value="1"/>
</dbReference>
<reference evidence="3" key="1">
    <citation type="journal article" date="2019" name="Int. J. Syst. Evol. Microbiol.">
        <title>The Global Catalogue of Microorganisms (GCM) 10K type strain sequencing project: providing services to taxonomists for standard genome sequencing and annotation.</title>
        <authorList>
            <consortium name="The Broad Institute Genomics Platform"/>
            <consortium name="The Broad Institute Genome Sequencing Center for Infectious Disease"/>
            <person name="Wu L."/>
            <person name="Ma J."/>
        </authorList>
    </citation>
    <scope>NUCLEOTIDE SEQUENCE [LARGE SCALE GENOMIC DNA]</scope>
    <source>
        <strain evidence="3">CCUG 50353</strain>
    </source>
</reference>
<keyword evidence="3" id="KW-1185">Reference proteome</keyword>
<feature type="domain" description="UVR" evidence="1">
    <location>
        <begin position="132"/>
        <end position="167"/>
    </location>
</feature>
<dbReference type="Pfam" id="PF02151">
    <property type="entry name" value="UVR"/>
    <property type="match status" value="1"/>
</dbReference>
<proteinExistence type="predicted"/>
<dbReference type="Gene3D" id="4.10.860.10">
    <property type="entry name" value="UVR domain"/>
    <property type="match status" value="1"/>
</dbReference>
<dbReference type="PANTHER" id="PTHR38430">
    <property type="entry name" value="PROTEIN-ARGININE KINASE ACTIVATOR PROTEIN"/>
    <property type="match status" value="1"/>
</dbReference>
<dbReference type="EMBL" id="JBHSEF010000023">
    <property type="protein sequence ID" value="MFC4355413.1"/>
    <property type="molecule type" value="Genomic_DNA"/>
</dbReference>
<name>A0ABV8UXX0_9BACL</name>